<accession>A0A1H6LEY2</accession>
<dbReference type="RefSeq" id="WP_202775673.1">
    <property type="nucleotide sequence ID" value="NZ_CAESAP020000106.1"/>
</dbReference>
<organism evidence="1 2">
    <name type="scientific">Bathymodiolus azoricus thioautotrophic gill symbiont</name>
    <dbReference type="NCBI Taxonomy" id="235205"/>
    <lineage>
        <taxon>Bacteria</taxon>
        <taxon>Pseudomonadati</taxon>
        <taxon>Pseudomonadota</taxon>
        <taxon>Gammaproteobacteria</taxon>
        <taxon>sulfur-oxidizing symbionts</taxon>
    </lineage>
</organism>
<sequence length="55" mass="6379">MKITSLFNKKSERKLVAKLSKGSISLQCGRYQTAQDITEKVKRLKHYNFGKKYAD</sequence>
<reference evidence="2" key="1">
    <citation type="submission" date="2016-06" db="EMBL/GenBank/DDBJ databases">
        <authorList>
            <person name="Petersen J."/>
            <person name="Sayavedra L."/>
        </authorList>
    </citation>
    <scope>NUCLEOTIDE SEQUENCE [LARGE SCALE GENOMIC DNA]</scope>
    <source>
        <strain evidence="2">BazSymB</strain>
    </source>
</reference>
<proteinExistence type="predicted"/>
<name>A0A1H6LEY2_9GAMM</name>
<dbReference type="AlphaFoldDB" id="A0A1H6LEY2"/>
<evidence type="ECO:0000313" key="1">
    <source>
        <dbReference type="EMBL" id="SEH83051.1"/>
    </source>
</evidence>
<dbReference type="Proteomes" id="UP000198559">
    <property type="component" value="Unassembled WGS sequence"/>
</dbReference>
<dbReference type="EMBL" id="CVUD02000163">
    <property type="protein sequence ID" value="SEH83051.1"/>
    <property type="molecule type" value="Genomic_DNA"/>
</dbReference>
<gene>
    <name evidence="1" type="ORF">BAZSYMB_SCAFFOLD00002_80</name>
</gene>
<dbReference type="STRING" id="235205.BAZSYMB_SCAFFOLD00002_80"/>
<protein>
    <submittedName>
        <fullName evidence="1">Uncharacterized protein</fullName>
    </submittedName>
</protein>
<evidence type="ECO:0000313" key="2">
    <source>
        <dbReference type="Proteomes" id="UP000198559"/>
    </source>
</evidence>